<keyword evidence="8" id="KW-1185">Reference proteome</keyword>
<protein>
    <submittedName>
        <fullName evidence="7">ABC transporter permease</fullName>
    </submittedName>
</protein>
<evidence type="ECO:0000313" key="8">
    <source>
        <dbReference type="Proteomes" id="UP000664218"/>
    </source>
</evidence>
<dbReference type="PANTHER" id="PTHR47089:SF1">
    <property type="entry name" value="GUANOSINE ABC TRANSPORTER PERMEASE PROTEIN NUPP"/>
    <property type="match status" value="1"/>
</dbReference>
<reference evidence="7" key="1">
    <citation type="submission" date="2021-03" db="EMBL/GenBank/DDBJ databases">
        <title>Proteiniclasticum marinus sp. nov., isolated from tidal flat sediment.</title>
        <authorList>
            <person name="Namirimu T."/>
            <person name="Yang J.-A."/>
            <person name="Yang S.-H."/>
            <person name="Kim Y.-J."/>
            <person name="Kwon K.K."/>
        </authorList>
    </citation>
    <scope>NUCLEOTIDE SEQUENCE</scope>
    <source>
        <strain evidence="7">SCR006</strain>
    </source>
</reference>
<feature type="transmembrane region" description="Helical" evidence="6">
    <location>
        <begin position="189"/>
        <end position="207"/>
    </location>
</feature>
<evidence type="ECO:0000256" key="5">
    <source>
        <dbReference type="ARBA" id="ARBA00023136"/>
    </source>
</evidence>
<comment type="subcellular location">
    <subcellularLocation>
        <location evidence="1">Cell membrane</location>
        <topology evidence="1">Multi-pass membrane protein</topology>
    </subcellularLocation>
</comment>
<evidence type="ECO:0000256" key="1">
    <source>
        <dbReference type="ARBA" id="ARBA00004651"/>
    </source>
</evidence>
<evidence type="ECO:0000256" key="6">
    <source>
        <dbReference type="SAM" id="Phobius"/>
    </source>
</evidence>
<dbReference type="InterPro" id="IPR001851">
    <property type="entry name" value="ABC_transp_permease"/>
</dbReference>
<dbReference type="AlphaFoldDB" id="A0A939KJE8"/>
<organism evidence="7 8">
    <name type="scientific">Proteiniclasticum aestuarii</name>
    <dbReference type="NCBI Taxonomy" id="2817862"/>
    <lineage>
        <taxon>Bacteria</taxon>
        <taxon>Bacillati</taxon>
        <taxon>Bacillota</taxon>
        <taxon>Clostridia</taxon>
        <taxon>Eubacteriales</taxon>
        <taxon>Clostridiaceae</taxon>
        <taxon>Proteiniclasticum</taxon>
    </lineage>
</organism>
<name>A0A939KJE8_9CLOT</name>
<dbReference type="PANTHER" id="PTHR47089">
    <property type="entry name" value="ABC TRANSPORTER, PERMEASE PROTEIN"/>
    <property type="match status" value="1"/>
</dbReference>
<feature type="transmembrane region" description="Helical" evidence="6">
    <location>
        <begin position="318"/>
        <end position="341"/>
    </location>
</feature>
<dbReference type="RefSeq" id="WP_207599619.1">
    <property type="nucleotide sequence ID" value="NZ_JAFNJU010000006.1"/>
</dbReference>
<evidence type="ECO:0000256" key="2">
    <source>
        <dbReference type="ARBA" id="ARBA00022475"/>
    </source>
</evidence>
<keyword evidence="4 6" id="KW-1133">Transmembrane helix</keyword>
<evidence type="ECO:0000256" key="4">
    <source>
        <dbReference type="ARBA" id="ARBA00022989"/>
    </source>
</evidence>
<feature type="transmembrane region" description="Helical" evidence="6">
    <location>
        <begin position="81"/>
        <end position="102"/>
    </location>
</feature>
<keyword evidence="2" id="KW-1003">Cell membrane</keyword>
<feature type="transmembrane region" description="Helical" evidence="6">
    <location>
        <begin position="9"/>
        <end position="32"/>
    </location>
</feature>
<feature type="transmembrane region" description="Helical" evidence="6">
    <location>
        <begin position="143"/>
        <end position="162"/>
    </location>
</feature>
<sequence>MDKGNLRRVLISTFIPIFAAFLVGAIMILAIGEDPILTYRVMVEKSLLNWDGLLKTLHLASPLILTGLAIAITFKANIFNMGVEGGAILGGFFAGIAGFTFNGLPAPLHIFLCLLTGAVVGMLYALIPAILKAYYKMDEMVVTLMLNYAVVVLVTFLSQGVFRDPSSGYVATYAIYDSAMFTKILGTNLTYFFFISMVVFVMLYILFKKTKLGYEITAIGKNTEFAEAMGMKVRQTIIKIMLISGALSGLAGAGYLMSEKFRFTLDFSGNPGLGWDGMLIALLGGHDPIGVLIASIFYAALKTGSEYIGIYTNVPKDIVAIIQGILILFLSVKFISARLGLVKKFKNSRTKRNKNGETKKVEEEIS</sequence>
<feature type="transmembrane region" description="Helical" evidence="6">
    <location>
        <begin position="52"/>
        <end position="74"/>
    </location>
</feature>
<gene>
    <name evidence="7" type="ORF">J3A84_08655</name>
</gene>
<evidence type="ECO:0000256" key="3">
    <source>
        <dbReference type="ARBA" id="ARBA00022692"/>
    </source>
</evidence>
<dbReference type="Pfam" id="PF02653">
    <property type="entry name" value="BPD_transp_2"/>
    <property type="match status" value="1"/>
</dbReference>
<proteinExistence type="predicted"/>
<dbReference type="EMBL" id="JAFNJU010000006">
    <property type="protein sequence ID" value="MBO1265093.1"/>
    <property type="molecule type" value="Genomic_DNA"/>
</dbReference>
<feature type="transmembrane region" description="Helical" evidence="6">
    <location>
        <begin position="277"/>
        <end position="298"/>
    </location>
</feature>
<keyword evidence="3 6" id="KW-0812">Transmembrane</keyword>
<dbReference type="Proteomes" id="UP000664218">
    <property type="component" value="Unassembled WGS sequence"/>
</dbReference>
<feature type="transmembrane region" description="Helical" evidence="6">
    <location>
        <begin position="237"/>
        <end position="257"/>
    </location>
</feature>
<keyword evidence="5 6" id="KW-0472">Membrane</keyword>
<accession>A0A939KJE8</accession>
<dbReference type="GO" id="GO:0022857">
    <property type="term" value="F:transmembrane transporter activity"/>
    <property type="evidence" value="ECO:0007669"/>
    <property type="project" value="InterPro"/>
</dbReference>
<evidence type="ECO:0000313" key="7">
    <source>
        <dbReference type="EMBL" id="MBO1265093.1"/>
    </source>
</evidence>
<comment type="caution">
    <text evidence="7">The sequence shown here is derived from an EMBL/GenBank/DDBJ whole genome shotgun (WGS) entry which is preliminary data.</text>
</comment>
<feature type="transmembrane region" description="Helical" evidence="6">
    <location>
        <begin position="108"/>
        <end position="131"/>
    </location>
</feature>
<dbReference type="GO" id="GO:0005886">
    <property type="term" value="C:plasma membrane"/>
    <property type="evidence" value="ECO:0007669"/>
    <property type="project" value="UniProtKB-SubCell"/>
</dbReference>
<dbReference type="CDD" id="cd06580">
    <property type="entry name" value="TM_PBP1_transp_TpRbsC_like"/>
    <property type="match status" value="1"/>
</dbReference>